<dbReference type="OrthoDB" id="42615at2"/>
<feature type="transmembrane region" description="Helical" evidence="7">
    <location>
        <begin position="273"/>
        <end position="295"/>
    </location>
</feature>
<dbReference type="Gene3D" id="1.10.3720.10">
    <property type="entry name" value="MetI-like"/>
    <property type="match status" value="1"/>
</dbReference>
<keyword evidence="6 7" id="KW-0472">Membrane</keyword>
<evidence type="ECO:0000313" key="9">
    <source>
        <dbReference type="EMBL" id="RXZ58354.1"/>
    </source>
</evidence>
<feature type="transmembrane region" description="Helical" evidence="7">
    <location>
        <begin position="242"/>
        <end position="261"/>
    </location>
</feature>
<name>A0A4Q2K8W6_9FIRM</name>
<comment type="subcellular location">
    <subcellularLocation>
        <location evidence="1 7">Cell membrane</location>
        <topology evidence="1 7">Multi-pass membrane protein</topology>
    </subcellularLocation>
</comment>
<dbReference type="PANTHER" id="PTHR30193:SF37">
    <property type="entry name" value="INNER MEMBRANE ABC TRANSPORTER PERMEASE PROTEIN YCJO"/>
    <property type="match status" value="1"/>
</dbReference>
<evidence type="ECO:0000256" key="5">
    <source>
        <dbReference type="ARBA" id="ARBA00022989"/>
    </source>
</evidence>
<dbReference type="Proteomes" id="UP000291269">
    <property type="component" value="Unassembled WGS sequence"/>
</dbReference>
<dbReference type="InterPro" id="IPR051393">
    <property type="entry name" value="ABC_transporter_permease"/>
</dbReference>
<evidence type="ECO:0000256" key="3">
    <source>
        <dbReference type="ARBA" id="ARBA00022475"/>
    </source>
</evidence>
<keyword evidence="2 7" id="KW-0813">Transport</keyword>
<evidence type="ECO:0000256" key="6">
    <source>
        <dbReference type="ARBA" id="ARBA00023136"/>
    </source>
</evidence>
<dbReference type="InterPro" id="IPR000515">
    <property type="entry name" value="MetI-like"/>
</dbReference>
<feature type="transmembrane region" description="Helical" evidence="7">
    <location>
        <begin position="20"/>
        <end position="42"/>
    </location>
</feature>
<reference evidence="9 10" key="1">
    <citation type="journal article" date="2019" name="Gut">
        <title>Antibiotics-induced monodominance of a novel gut bacterial order.</title>
        <authorList>
            <person name="Hildebrand F."/>
            <person name="Moitinho-Silva L."/>
            <person name="Blasche S."/>
            <person name="Jahn M.T."/>
            <person name="Gossmann T.I."/>
            <person name="Heuerta-Cepas J."/>
            <person name="Hercog R."/>
            <person name="Luetge M."/>
            <person name="Bahram M."/>
            <person name="Pryszlak A."/>
            <person name="Alves R.J."/>
            <person name="Waszak S.M."/>
            <person name="Zhu A."/>
            <person name="Ye L."/>
            <person name="Costea P.I."/>
            <person name="Aalvink S."/>
            <person name="Belzer C."/>
            <person name="Forslund S.K."/>
            <person name="Sunagawa S."/>
            <person name="Hentschel U."/>
            <person name="Merten C."/>
            <person name="Patil K.R."/>
            <person name="Benes V."/>
            <person name="Bork P."/>
        </authorList>
    </citation>
    <scope>NUCLEOTIDE SEQUENCE [LARGE SCALE GENOMIC DNA]</scope>
    <source>
        <strain evidence="9 10">HDS1380</strain>
    </source>
</reference>
<organism evidence="9 10">
    <name type="scientific">Candidatus Borkfalkia ceftriaxoniphila</name>
    <dbReference type="NCBI Taxonomy" id="2508949"/>
    <lineage>
        <taxon>Bacteria</taxon>
        <taxon>Bacillati</taxon>
        <taxon>Bacillota</taxon>
        <taxon>Clostridia</taxon>
        <taxon>Christensenellales</taxon>
        <taxon>Christensenellaceae</taxon>
        <taxon>Candidatus Borkfalkia</taxon>
    </lineage>
</organism>
<keyword evidence="4 7" id="KW-0812">Transmembrane</keyword>
<keyword evidence="5 7" id="KW-1133">Transmembrane helix</keyword>
<dbReference type="PROSITE" id="PS50928">
    <property type="entry name" value="ABC_TM1"/>
    <property type="match status" value="1"/>
</dbReference>
<evidence type="ECO:0000256" key="4">
    <source>
        <dbReference type="ARBA" id="ARBA00022692"/>
    </source>
</evidence>
<evidence type="ECO:0000259" key="8">
    <source>
        <dbReference type="PROSITE" id="PS50928"/>
    </source>
</evidence>
<evidence type="ECO:0000256" key="1">
    <source>
        <dbReference type="ARBA" id="ARBA00004651"/>
    </source>
</evidence>
<dbReference type="PANTHER" id="PTHR30193">
    <property type="entry name" value="ABC TRANSPORTER PERMEASE PROTEIN"/>
    <property type="match status" value="1"/>
</dbReference>
<protein>
    <submittedName>
        <fullName evidence="9">Sugar ABC transporter permease</fullName>
    </submittedName>
</protein>
<feature type="transmembrane region" description="Helical" evidence="7">
    <location>
        <begin position="212"/>
        <end position="236"/>
    </location>
</feature>
<keyword evidence="10" id="KW-1185">Reference proteome</keyword>
<feature type="transmembrane region" description="Helical" evidence="7">
    <location>
        <begin position="171"/>
        <end position="191"/>
    </location>
</feature>
<dbReference type="EMBL" id="SDOZ01000003">
    <property type="protein sequence ID" value="RXZ58354.1"/>
    <property type="molecule type" value="Genomic_DNA"/>
</dbReference>
<dbReference type="InterPro" id="IPR035906">
    <property type="entry name" value="MetI-like_sf"/>
</dbReference>
<comment type="similarity">
    <text evidence="7">Belongs to the binding-protein-dependent transport system permease family.</text>
</comment>
<dbReference type="GO" id="GO:0055085">
    <property type="term" value="P:transmembrane transport"/>
    <property type="evidence" value="ECO:0007669"/>
    <property type="project" value="InterPro"/>
</dbReference>
<feature type="transmembrane region" description="Helical" evidence="7">
    <location>
        <begin position="121"/>
        <end position="138"/>
    </location>
</feature>
<sequence>MKSLTERDKRKIVQNVVGYLYIAPVLLGILFFTFTPVFYAFITSFFETELKPFSLTDWGTFVGFKNYYQNFTNYYYRSQFFTSLGVTFLYAVTYIPLSLILSFLLALLLNQKLSGMRFFRVLYYLPVLIPAVCSGMLWNRITDPDWGIINSMLQNVGLGGWQWFEAKETSMASFIFINLFTLGGSMILWLAQLKNVPVSLYESARLDGAGKLRRLVSITIPICSPMILYNVIMSIIGVMQTYAQVITLTGSSGAGKSLFFYVMNIYDNRVQNFGYACALSFILFALIGGLTAVVMKTSKWVYYTEEG</sequence>
<dbReference type="GO" id="GO:0005886">
    <property type="term" value="C:plasma membrane"/>
    <property type="evidence" value="ECO:0007669"/>
    <property type="project" value="UniProtKB-SubCell"/>
</dbReference>
<dbReference type="CDD" id="cd06261">
    <property type="entry name" value="TM_PBP2"/>
    <property type="match status" value="1"/>
</dbReference>
<evidence type="ECO:0000256" key="2">
    <source>
        <dbReference type="ARBA" id="ARBA00022448"/>
    </source>
</evidence>
<dbReference type="SUPFAM" id="SSF161098">
    <property type="entry name" value="MetI-like"/>
    <property type="match status" value="1"/>
</dbReference>
<proteinExistence type="inferred from homology"/>
<feature type="transmembrane region" description="Helical" evidence="7">
    <location>
        <begin position="88"/>
        <end position="109"/>
    </location>
</feature>
<dbReference type="AlphaFoldDB" id="A0A4Q2K8W6"/>
<dbReference type="Pfam" id="PF00528">
    <property type="entry name" value="BPD_transp_1"/>
    <property type="match status" value="1"/>
</dbReference>
<evidence type="ECO:0000313" key="10">
    <source>
        <dbReference type="Proteomes" id="UP000291269"/>
    </source>
</evidence>
<accession>A0A4Q2K8W6</accession>
<gene>
    <name evidence="9" type="ORF">ESZ91_09895</name>
</gene>
<dbReference type="RefSeq" id="WP_129226787.1">
    <property type="nucleotide sequence ID" value="NZ_SDOZ01000003.1"/>
</dbReference>
<keyword evidence="3" id="KW-1003">Cell membrane</keyword>
<feature type="domain" description="ABC transmembrane type-1" evidence="8">
    <location>
        <begin position="84"/>
        <end position="294"/>
    </location>
</feature>
<comment type="caution">
    <text evidence="9">The sequence shown here is derived from an EMBL/GenBank/DDBJ whole genome shotgun (WGS) entry which is preliminary data.</text>
</comment>
<evidence type="ECO:0000256" key="7">
    <source>
        <dbReference type="RuleBase" id="RU363032"/>
    </source>
</evidence>